<evidence type="ECO:0000256" key="2">
    <source>
        <dbReference type="SAM" id="Phobius"/>
    </source>
</evidence>
<reference evidence="4" key="1">
    <citation type="journal article" date="2018" name="Biosci. Biotechnol. Biochem.">
        <title>Polysaccharide hydrolase of the hadal zone amphipods Hirondellea gigas.</title>
        <authorList>
            <person name="Kobayashi H."/>
            <person name="Nagahama T."/>
            <person name="Arai W."/>
            <person name="Sasagawa Y."/>
            <person name="Umeda M."/>
            <person name="Hayashi T."/>
            <person name="Nikaido I."/>
            <person name="Watanabe H."/>
            <person name="Oguri K."/>
            <person name="Kitazato H."/>
            <person name="Fujioka K."/>
            <person name="Kido Y."/>
            <person name="Takami H."/>
        </authorList>
    </citation>
    <scope>NUCLEOTIDE SEQUENCE</scope>
    <source>
        <tissue evidence="4">Whole body</tissue>
    </source>
</reference>
<dbReference type="PANTHER" id="PTHR43329">
    <property type="entry name" value="EPOXIDE HYDROLASE"/>
    <property type="match status" value="1"/>
</dbReference>
<dbReference type="SUPFAM" id="SSF53474">
    <property type="entry name" value="alpha/beta-Hydrolases"/>
    <property type="match status" value="1"/>
</dbReference>
<feature type="region of interest" description="Disordered" evidence="1">
    <location>
        <begin position="469"/>
        <end position="489"/>
    </location>
</feature>
<proteinExistence type="evidence at transcript level"/>
<keyword evidence="2" id="KW-0812">Transmembrane</keyword>
<dbReference type="Pfam" id="PF00561">
    <property type="entry name" value="Abhydrolase_1"/>
    <property type="match status" value="1"/>
</dbReference>
<dbReference type="EMBL" id="IACF01003248">
    <property type="protein sequence ID" value="LAB68871.1"/>
    <property type="molecule type" value="mRNA"/>
</dbReference>
<feature type="domain" description="AB hydrolase-1" evidence="3">
    <location>
        <begin position="190"/>
        <end position="442"/>
    </location>
</feature>
<dbReference type="AlphaFoldDB" id="A0A2P2I4D2"/>
<organism evidence="4">
    <name type="scientific">Hirondellea gigas</name>
    <dbReference type="NCBI Taxonomy" id="1518452"/>
    <lineage>
        <taxon>Eukaryota</taxon>
        <taxon>Metazoa</taxon>
        <taxon>Ecdysozoa</taxon>
        <taxon>Arthropoda</taxon>
        <taxon>Crustacea</taxon>
        <taxon>Multicrustacea</taxon>
        <taxon>Malacostraca</taxon>
        <taxon>Eumalacostraca</taxon>
        <taxon>Peracarida</taxon>
        <taxon>Amphipoda</taxon>
        <taxon>Amphilochidea</taxon>
        <taxon>Lysianassida</taxon>
        <taxon>Lysianassidira</taxon>
        <taxon>Lysianassoidea</taxon>
        <taxon>Lysianassidae</taxon>
        <taxon>Hirondellea</taxon>
    </lineage>
</organism>
<dbReference type="Gene3D" id="3.40.50.1820">
    <property type="entry name" value="alpha/beta hydrolase"/>
    <property type="match status" value="1"/>
</dbReference>
<feature type="region of interest" description="Disordered" evidence="1">
    <location>
        <begin position="34"/>
        <end position="59"/>
    </location>
</feature>
<evidence type="ECO:0000259" key="3">
    <source>
        <dbReference type="Pfam" id="PF00561"/>
    </source>
</evidence>
<name>A0A2P2I4D2_9CRUS</name>
<accession>A0A2P2I4D2</accession>
<feature type="compositionally biased region" description="Acidic residues" evidence="1">
    <location>
        <begin position="469"/>
        <end position="486"/>
    </location>
</feature>
<keyword evidence="4" id="KW-0378">Hydrolase</keyword>
<feature type="transmembrane region" description="Helical" evidence="2">
    <location>
        <begin position="80"/>
        <end position="102"/>
    </location>
</feature>
<keyword evidence="2" id="KW-0472">Membrane</keyword>
<dbReference type="GO" id="GO:0004301">
    <property type="term" value="F:epoxide hydrolase activity"/>
    <property type="evidence" value="ECO:0007669"/>
    <property type="project" value="UniProtKB-ARBA"/>
</dbReference>
<dbReference type="InterPro" id="IPR029058">
    <property type="entry name" value="AB_hydrolase_fold"/>
</dbReference>
<protein>
    <submittedName>
        <fullName evidence="4">Epoxide hydrolase 4-like</fullName>
    </submittedName>
</protein>
<evidence type="ECO:0000256" key="1">
    <source>
        <dbReference type="SAM" id="MobiDB-lite"/>
    </source>
</evidence>
<keyword evidence="2" id="KW-1133">Transmembrane helix</keyword>
<sequence length="516" mass="58270">MRYVTDNLTSQQILFLYSRKNEICKMSAYAAGVPDKKSMSNRKRRSKQNNNHTKQKSIQYHLDEPDTVTGLNIRRKVKKLVVMCFEGYLTLICAVLVLFYIFGRRLIRTRTLSSFQKNRNPYSKCSNVVPVKNGSHKDLSSTNGFYPVEETMKIKPPSCLEDPSLGVHKFIKIQGVKLHYVEAGSGRGRPTLLLIHGVLDFWFTWRKLVPALSRRFRVICLDLRGCGDSEKPLLRNSYSLPIVGEDVAAFIRSVGDPVRDGAGGVSLVCTGYGGQVGWWVAQHYPGLLRKMVQVHAPHPHVLRSYFYTSIRSYYKLWPLLLARMPALPEWAASEDNLCLVSRLLEPLLNNKDISDEEVDAYYYNFSRTGDLTGAIHHVRNWDLWGTTEKGSTPPILSTPTLLLMGDSDPYIPLEAGYKSAEYVERIKTRVLVGGGSWSVVTHSDAVLEELAIFFGEPRILDDRYCSSDDDWDNRDDDQDSVCDDVDSPTRGSGIVGRMMGAGLSVVSRWNSNNKLQ</sequence>
<evidence type="ECO:0000313" key="4">
    <source>
        <dbReference type="EMBL" id="LAB68871.1"/>
    </source>
</evidence>
<dbReference type="InterPro" id="IPR000073">
    <property type="entry name" value="AB_hydrolase_1"/>
</dbReference>